<keyword evidence="1" id="KW-0805">Transcription regulation</keyword>
<dbReference type="SUPFAM" id="SSF48008">
    <property type="entry name" value="GntR ligand-binding domain-like"/>
    <property type="match status" value="1"/>
</dbReference>
<dbReference type="EMBL" id="CP026604">
    <property type="protein sequence ID" value="AWB66302.1"/>
    <property type="molecule type" value="Genomic_DNA"/>
</dbReference>
<dbReference type="Pfam" id="PF07729">
    <property type="entry name" value="FCD"/>
    <property type="match status" value="1"/>
</dbReference>
<keyword evidence="3" id="KW-0804">Transcription</keyword>
<dbReference type="RefSeq" id="WP_108602372.1">
    <property type="nucleotide sequence ID" value="NZ_CP026604.1"/>
</dbReference>
<dbReference type="SMART" id="SM00895">
    <property type="entry name" value="FCD"/>
    <property type="match status" value="1"/>
</dbReference>
<accession>A0A2S0VQ47</accession>
<feature type="domain" description="HTH gntR-type" evidence="4">
    <location>
        <begin position="8"/>
        <end position="76"/>
    </location>
</feature>
<dbReference type="InterPro" id="IPR036388">
    <property type="entry name" value="WH-like_DNA-bd_sf"/>
</dbReference>
<dbReference type="PROSITE" id="PS50949">
    <property type="entry name" value="HTH_GNTR"/>
    <property type="match status" value="1"/>
</dbReference>
<sequence>MAVLERNHNLSQRMTKELGRGIVCGEYSMEDGLPSEAELCDEFGVSRTAVREAVKMLSAKGLISSRPRQGIRILPQVEWNLLDSDVLTWSLEGKVSLHVLKEYLQMRMGIEPEAAALAARYAKPENIAAIEDALARMKSAFETEDSEAELEADIDFHVGILYATGNRFYIHMRDFTRTALKVSIQHTTPIKADPMGIVDDHGKVLNAIKAGNAERAKNTMFLLIDEAITFIEQEIAKL</sequence>
<evidence type="ECO:0000256" key="1">
    <source>
        <dbReference type="ARBA" id="ARBA00023015"/>
    </source>
</evidence>
<dbReference type="GO" id="GO:0003700">
    <property type="term" value="F:DNA-binding transcription factor activity"/>
    <property type="evidence" value="ECO:0007669"/>
    <property type="project" value="InterPro"/>
</dbReference>
<dbReference type="InterPro" id="IPR008920">
    <property type="entry name" value="TF_FadR/GntR_C"/>
</dbReference>
<gene>
    <name evidence="5" type="ORF">C2869_07585</name>
</gene>
<dbReference type="SMART" id="SM00345">
    <property type="entry name" value="HTH_GNTR"/>
    <property type="match status" value="1"/>
</dbReference>
<keyword evidence="6" id="KW-1185">Reference proteome</keyword>
<keyword evidence="2" id="KW-0238">DNA-binding</keyword>
<dbReference type="GO" id="GO:0003677">
    <property type="term" value="F:DNA binding"/>
    <property type="evidence" value="ECO:0007669"/>
    <property type="project" value="UniProtKB-KW"/>
</dbReference>
<reference evidence="5 6" key="1">
    <citation type="submission" date="2018-01" db="EMBL/GenBank/DDBJ databases">
        <title>Genome sequence of a Cantenovulum-like bacteria.</title>
        <authorList>
            <person name="Tan W.R."/>
            <person name="Lau N.-S."/>
            <person name="Go F."/>
            <person name="Amirul A.-A.A."/>
        </authorList>
    </citation>
    <scope>NUCLEOTIDE SEQUENCE [LARGE SCALE GENOMIC DNA]</scope>
    <source>
        <strain evidence="5 6">CCB-QB4</strain>
    </source>
</reference>
<dbReference type="CDD" id="cd07377">
    <property type="entry name" value="WHTH_GntR"/>
    <property type="match status" value="1"/>
</dbReference>
<organism evidence="5 6">
    <name type="scientific">Saccharobesus litoralis</name>
    <dbReference type="NCBI Taxonomy" id="2172099"/>
    <lineage>
        <taxon>Bacteria</taxon>
        <taxon>Pseudomonadati</taxon>
        <taxon>Pseudomonadota</taxon>
        <taxon>Gammaproteobacteria</taxon>
        <taxon>Alteromonadales</taxon>
        <taxon>Alteromonadaceae</taxon>
        <taxon>Saccharobesus</taxon>
    </lineage>
</organism>
<evidence type="ECO:0000259" key="4">
    <source>
        <dbReference type="PROSITE" id="PS50949"/>
    </source>
</evidence>
<dbReference type="InterPro" id="IPR000524">
    <property type="entry name" value="Tscrpt_reg_HTH_GntR"/>
</dbReference>
<evidence type="ECO:0000313" key="5">
    <source>
        <dbReference type="EMBL" id="AWB66302.1"/>
    </source>
</evidence>
<evidence type="ECO:0000256" key="2">
    <source>
        <dbReference type="ARBA" id="ARBA00023125"/>
    </source>
</evidence>
<evidence type="ECO:0000313" key="6">
    <source>
        <dbReference type="Proteomes" id="UP000244441"/>
    </source>
</evidence>
<evidence type="ECO:0000256" key="3">
    <source>
        <dbReference type="ARBA" id="ARBA00023163"/>
    </source>
</evidence>
<protein>
    <submittedName>
        <fullName evidence="5">FadR family transcriptional regulator</fullName>
    </submittedName>
</protein>
<dbReference type="AlphaFoldDB" id="A0A2S0VQ47"/>
<dbReference type="Proteomes" id="UP000244441">
    <property type="component" value="Chromosome"/>
</dbReference>
<dbReference type="PRINTS" id="PR00035">
    <property type="entry name" value="HTHGNTR"/>
</dbReference>
<name>A0A2S0VQ47_9ALTE</name>
<dbReference type="InterPro" id="IPR011711">
    <property type="entry name" value="GntR_C"/>
</dbReference>
<dbReference type="Gene3D" id="1.20.120.530">
    <property type="entry name" value="GntR ligand-binding domain-like"/>
    <property type="match status" value="1"/>
</dbReference>
<dbReference type="OrthoDB" id="9028214at2"/>
<proteinExistence type="predicted"/>
<dbReference type="PANTHER" id="PTHR43537:SF44">
    <property type="entry name" value="GNTR FAMILY REGULATORY PROTEIN"/>
    <property type="match status" value="1"/>
</dbReference>
<dbReference type="SUPFAM" id="SSF46785">
    <property type="entry name" value="Winged helix' DNA-binding domain"/>
    <property type="match status" value="1"/>
</dbReference>
<dbReference type="KEGG" id="cate:C2869_07585"/>
<dbReference type="Pfam" id="PF00392">
    <property type="entry name" value="GntR"/>
    <property type="match status" value="1"/>
</dbReference>
<dbReference type="PANTHER" id="PTHR43537">
    <property type="entry name" value="TRANSCRIPTIONAL REGULATOR, GNTR FAMILY"/>
    <property type="match status" value="1"/>
</dbReference>
<dbReference type="InterPro" id="IPR036390">
    <property type="entry name" value="WH_DNA-bd_sf"/>
</dbReference>
<dbReference type="Gene3D" id="1.10.10.10">
    <property type="entry name" value="Winged helix-like DNA-binding domain superfamily/Winged helix DNA-binding domain"/>
    <property type="match status" value="1"/>
</dbReference>